<evidence type="ECO:0000313" key="11">
    <source>
        <dbReference type="Proteomes" id="UP000233786"/>
    </source>
</evidence>
<feature type="domain" description="Tr-type G" evidence="9">
    <location>
        <begin position="1"/>
        <end position="167"/>
    </location>
</feature>
<dbReference type="InterPro" id="IPR004535">
    <property type="entry name" value="Transl_elong_SelB"/>
</dbReference>
<dbReference type="InterPro" id="IPR015191">
    <property type="entry name" value="SelB_WHD4"/>
</dbReference>
<dbReference type="Pfam" id="PF00009">
    <property type="entry name" value="GTP_EFTU"/>
    <property type="match status" value="1"/>
</dbReference>
<dbReference type="Proteomes" id="UP000233786">
    <property type="component" value="Unassembled WGS sequence"/>
</dbReference>
<dbReference type="InterPro" id="IPR027417">
    <property type="entry name" value="P-loop_NTPase"/>
</dbReference>
<keyword evidence="11" id="KW-1185">Reference proteome</keyword>
<evidence type="ECO:0000313" key="10">
    <source>
        <dbReference type="EMBL" id="PKW17367.1"/>
    </source>
</evidence>
<keyword evidence="5" id="KW-0342">GTP-binding</keyword>
<dbReference type="SUPFAM" id="SSF50447">
    <property type="entry name" value="Translation proteins"/>
    <property type="match status" value="1"/>
</dbReference>
<reference evidence="10" key="1">
    <citation type="submission" date="2017-12" db="EMBL/GenBank/DDBJ databases">
        <title>Sequencing the genomes of 1000 Actinobacteria strains.</title>
        <authorList>
            <person name="Klenk H.-P."/>
        </authorList>
    </citation>
    <scope>NUCLEOTIDE SEQUENCE [LARGE SCALE GENOMIC DNA]</scope>
    <source>
        <strain evidence="10">DSM 44228</strain>
    </source>
</reference>
<dbReference type="Gene3D" id="3.40.50.300">
    <property type="entry name" value="P-loop containing nucleotide triphosphate hydrolases"/>
    <property type="match status" value="1"/>
</dbReference>
<proteinExistence type="predicted"/>
<dbReference type="PROSITE" id="PS51722">
    <property type="entry name" value="G_TR_2"/>
    <property type="match status" value="1"/>
</dbReference>
<protein>
    <recommendedName>
        <fullName evidence="2">Selenocysteine-specific elongation factor</fullName>
    </recommendedName>
    <alternativeName>
        <fullName evidence="7">SelB translation factor</fullName>
    </alternativeName>
</protein>
<evidence type="ECO:0000259" key="9">
    <source>
        <dbReference type="PROSITE" id="PS51722"/>
    </source>
</evidence>
<evidence type="ECO:0000256" key="5">
    <source>
        <dbReference type="ARBA" id="ARBA00023134"/>
    </source>
</evidence>
<dbReference type="InterPro" id="IPR036388">
    <property type="entry name" value="WH-like_DNA-bd_sf"/>
</dbReference>
<sequence length="606" mass="64884">MHVIATAGHVDHGKSTLIRKLTGMEPDRWAEERRRGLTIDLGFAWTRLPDGCTAAFVDVPGHERFVPNMLAGIGPVPAVLFVVAADEGWMPQSGEHLDALNALGVRHGLLVVTRCDLAAPCAAAEQARDRLRATTLADIPTVHVSGRTGAGLGELRHLIDELIHRLPAADRDADVRLWVDRAFTIRGAGTVVTGTLPAGTLRKDARLQLHPAGVDVKIRDLQALGSSEHQVGAVARVAVNLRGVDLDQVRRGDALLTPDRWLTTDVLDVRIRHATSPTSVGTGATPRLPRDLVLHIGAAAVGVRVRPLGHDTARLALRTALPLRIGDRALLRDPGSRRICGGLVVLDVRPPQLTRRGAARARAAELDTLDGRPDGAAELRRRGLIRADDLRAMGATPPGPGRWLLDEAHRDELGTRLDELLAQHHKTNPLEAGMPAEAARRALALPDPALLPPIAEAAGVSLSDGRLHKGPTPLPERVRRAVETIRRALIDHPYQAPTADELAELAIGDKELAAAAHAGALLRLAPGLVLLPDAEQAAVPRLAQLPEPFTLSQARQALDTSRRVAVPLLELLARRGRTQRLADGTHRVVSPPPAPGNTGSDSTPRR</sequence>
<dbReference type="NCBIfam" id="TIGR00475">
    <property type="entry name" value="selB"/>
    <property type="match status" value="1"/>
</dbReference>
<evidence type="ECO:0000256" key="4">
    <source>
        <dbReference type="ARBA" id="ARBA00022917"/>
    </source>
</evidence>
<dbReference type="PANTHER" id="PTHR43721:SF22">
    <property type="entry name" value="ELONGATION FACTOR TU, MITOCHONDRIAL"/>
    <property type="match status" value="1"/>
</dbReference>
<organism evidence="10 11">
    <name type="scientific">Saccharopolyspora spinosa</name>
    <dbReference type="NCBI Taxonomy" id="60894"/>
    <lineage>
        <taxon>Bacteria</taxon>
        <taxon>Bacillati</taxon>
        <taxon>Actinomycetota</taxon>
        <taxon>Actinomycetes</taxon>
        <taxon>Pseudonocardiales</taxon>
        <taxon>Pseudonocardiaceae</taxon>
        <taxon>Saccharopolyspora</taxon>
    </lineage>
</organism>
<gene>
    <name evidence="10" type="ORF">A8926_5326</name>
</gene>
<dbReference type="RefSeq" id="WP_010692818.1">
    <property type="nucleotide sequence ID" value="NZ_CP061007.1"/>
</dbReference>
<evidence type="ECO:0000256" key="3">
    <source>
        <dbReference type="ARBA" id="ARBA00022490"/>
    </source>
</evidence>
<dbReference type="InterPro" id="IPR050055">
    <property type="entry name" value="EF-Tu_GTPase"/>
</dbReference>
<dbReference type="Gene3D" id="1.10.10.2770">
    <property type="match status" value="1"/>
</dbReference>
<dbReference type="GO" id="GO:0003723">
    <property type="term" value="F:RNA binding"/>
    <property type="evidence" value="ECO:0007669"/>
    <property type="project" value="InterPro"/>
</dbReference>
<dbReference type="EMBL" id="PJNB01000001">
    <property type="protein sequence ID" value="PKW17367.1"/>
    <property type="molecule type" value="Genomic_DNA"/>
</dbReference>
<comment type="caution">
    <text evidence="10">The sequence shown here is derived from an EMBL/GenBank/DDBJ whole genome shotgun (WGS) entry which is preliminary data.</text>
</comment>
<dbReference type="GO" id="GO:0003746">
    <property type="term" value="F:translation elongation factor activity"/>
    <property type="evidence" value="ECO:0007669"/>
    <property type="project" value="UniProtKB-KW"/>
</dbReference>
<dbReference type="InterPro" id="IPR009000">
    <property type="entry name" value="Transl_B-barrel_sf"/>
</dbReference>
<dbReference type="GO" id="GO:0005525">
    <property type="term" value="F:GTP binding"/>
    <property type="evidence" value="ECO:0007669"/>
    <property type="project" value="UniProtKB-KW"/>
</dbReference>
<feature type="region of interest" description="Disordered" evidence="8">
    <location>
        <begin position="580"/>
        <end position="606"/>
    </location>
</feature>
<dbReference type="STRING" id="994479.GCA_000194155_01118"/>
<keyword evidence="10" id="KW-0251">Elongation factor</keyword>
<dbReference type="InterPro" id="IPR057335">
    <property type="entry name" value="Beta-barrel_SelB"/>
</dbReference>
<dbReference type="PANTHER" id="PTHR43721">
    <property type="entry name" value="ELONGATION FACTOR TU-RELATED"/>
    <property type="match status" value="1"/>
</dbReference>
<dbReference type="Pfam" id="PF09107">
    <property type="entry name" value="WHD_3rd_SelB"/>
    <property type="match status" value="1"/>
</dbReference>
<dbReference type="InterPro" id="IPR004161">
    <property type="entry name" value="EFTu-like_2"/>
</dbReference>
<comment type="subcellular location">
    <subcellularLocation>
        <location evidence="1">Cytoplasm</location>
    </subcellularLocation>
</comment>
<dbReference type="Gene3D" id="2.40.30.10">
    <property type="entry name" value="Translation factors"/>
    <property type="match status" value="1"/>
</dbReference>
<evidence type="ECO:0000256" key="2">
    <source>
        <dbReference type="ARBA" id="ARBA00015953"/>
    </source>
</evidence>
<dbReference type="GO" id="GO:0005737">
    <property type="term" value="C:cytoplasm"/>
    <property type="evidence" value="ECO:0007669"/>
    <property type="project" value="UniProtKB-SubCell"/>
</dbReference>
<dbReference type="OrthoDB" id="9803139at2"/>
<comment type="function">
    <text evidence="6">Translation factor necessary for the incorporation of selenocysteine into proteins. It probably replaces EF-Tu for the insertion of selenocysteine directed by the UGA codon. SelB binds GTP and GDP.</text>
</comment>
<dbReference type="CDD" id="cd04171">
    <property type="entry name" value="SelB"/>
    <property type="match status" value="1"/>
</dbReference>
<dbReference type="Pfam" id="PF03144">
    <property type="entry name" value="GTP_EFTU_D2"/>
    <property type="match status" value="1"/>
</dbReference>
<dbReference type="AlphaFoldDB" id="A0A2N3Y384"/>
<evidence type="ECO:0000256" key="6">
    <source>
        <dbReference type="ARBA" id="ARBA00025526"/>
    </source>
</evidence>
<keyword evidence="3" id="KW-0963">Cytoplasm</keyword>
<accession>A0A2N3Y384</accession>
<name>A0A2N3Y384_SACSN</name>
<feature type="compositionally biased region" description="Polar residues" evidence="8">
    <location>
        <begin position="597"/>
        <end position="606"/>
    </location>
</feature>
<evidence type="ECO:0000256" key="1">
    <source>
        <dbReference type="ARBA" id="ARBA00004496"/>
    </source>
</evidence>
<dbReference type="GO" id="GO:0003924">
    <property type="term" value="F:GTPase activity"/>
    <property type="evidence" value="ECO:0007669"/>
    <property type="project" value="InterPro"/>
</dbReference>
<dbReference type="GO" id="GO:0001514">
    <property type="term" value="P:selenocysteine incorporation"/>
    <property type="evidence" value="ECO:0007669"/>
    <property type="project" value="InterPro"/>
</dbReference>
<dbReference type="SUPFAM" id="SSF52540">
    <property type="entry name" value="P-loop containing nucleoside triphosphate hydrolases"/>
    <property type="match status" value="1"/>
</dbReference>
<dbReference type="Gene3D" id="1.10.10.10">
    <property type="entry name" value="Winged helix-like DNA-binding domain superfamily/Winged helix DNA-binding domain"/>
    <property type="match status" value="1"/>
</dbReference>
<dbReference type="Pfam" id="PF25461">
    <property type="entry name" value="Beta-barrel_SelB"/>
    <property type="match status" value="1"/>
</dbReference>
<evidence type="ECO:0000256" key="7">
    <source>
        <dbReference type="ARBA" id="ARBA00031615"/>
    </source>
</evidence>
<keyword evidence="4" id="KW-0648">Protein biosynthesis</keyword>
<dbReference type="InterPro" id="IPR000795">
    <property type="entry name" value="T_Tr_GTP-bd_dom"/>
</dbReference>
<evidence type="ECO:0000256" key="8">
    <source>
        <dbReference type="SAM" id="MobiDB-lite"/>
    </source>
</evidence>
<keyword evidence="5" id="KW-0547">Nucleotide-binding</keyword>